<keyword evidence="2" id="KW-1185">Reference proteome</keyword>
<dbReference type="EMBL" id="JACXVP010000008">
    <property type="protein sequence ID" value="KAG5593418.1"/>
    <property type="molecule type" value="Genomic_DNA"/>
</dbReference>
<dbReference type="Proteomes" id="UP000824120">
    <property type="component" value="Chromosome 8"/>
</dbReference>
<organism evidence="1 2">
    <name type="scientific">Solanum commersonii</name>
    <name type="common">Commerson's wild potato</name>
    <name type="synonym">Commerson's nightshade</name>
    <dbReference type="NCBI Taxonomy" id="4109"/>
    <lineage>
        <taxon>Eukaryota</taxon>
        <taxon>Viridiplantae</taxon>
        <taxon>Streptophyta</taxon>
        <taxon>Embryophyta</taxon>
        <taxon>Tracheophyta</taxon>
        <taxon>Spermatophyta</taxon>
        <taxon>Magnoliopsida</taxon>
        <taxon>eudicotyledons</taxon>
        <taxon>Gunneridae</taxon>
        <taxon>Pentapetalae</taxon>
        <taxon>asterids</taxon>
        <taxon>lamiids</taxon>
        <taxon>Solanales</taxon>
        <taxon>Solanaceae</taxon>
        <taxon>Solanoideae</taxon>
        <taxon>Solaneae</taxon>
        <taxon>Solanum</taxon>
    </lineage>
</organism>
<sequence>MHHCIAKAILSASPSVTSDYVLVTLIIYLFDDFGDFYCVTYMGEICVFDVDGPSVPQPIVKSSTLWLEDYWPILCRHSIQSSRNIS</sequence>
<evidence type="ECO:0000313" key="1">
    <source>
        <dbReference type="EMBL" id="KAG5593418.1"/>
    </source>
</evidence>
<gene>
    <name evidence="1" type="ORF">H5410_043932</name>
</gene>
<dbReference type="AlphaFoldDB" id="A0A9J5Y0A9"/>
<dbReference type="OrthoDB" id="642536at2759"/>
<evidence type="ECO:0000313" key="2">
    <source>
        <dbReference type="Proteomes" id="UP000824120"/>
    </source>
</evidence>
<accession>A0A9J5Y0A9</accession>
<comment type="caution">
    <text evidence="1">The sequence shown here is derived from an EMBL/GenBank/DDBJ whole genome shotgun (WGS) entry which is preliminary data.</text>
</comment>
<reference evidence="1 2" key="1">
    <citation type="submission" date="2020-09" db="EMBL/GenBank/DDBJ databases">
        <title>De no assembly of potato wild relative species, Solanum commersonii.</title>
        <authorList>
            <person name="Cho K."/>
        </authorList>
    </citation>
    <scope>NUCLEOTIDE SEQUENCE [LARGE SCALE GENOMIC DNA]</scope>
    <source>
        <strain evidence="1">LZ3.2</strain>
        <tissue evidence="1">Leaf</tissue>
    </source>
</reference>
<protein>
    <submittedName>
        <fullName evidence="1">Uncharacterized protein</fullName>
    </submittedName>
</protein>
<name>A0A9J5Y0A9_SOLCO</name>
<proteinExistence type="predicted"/>